<dbReference type="AlphaFoldDB" id="A0A4R1NXE5"/>
<accession>A0A4R1NXE5</accession>
<dbReference type="RefSeq" id="WP_132859929.1">
    <property type="nucleotide sequence ID" value="NZ_SMGR01000001.1"/>
</dbReference>
<evidence type="ECO:0000256" key="1">
    <source>
        <dbReference type="SAM" id="Phobius"/>
    </source>
</evidence>
<keyword evidence="1" id="KW-0472">Membrane</keyword>
<gene>
    <name evidence="2" type="ORF">BXY66_2005</name>
</gene>
<feature type="transmembrane region" description="Helical" evidence="1">
    <location>
        <begin position="23"/>
        <end position="41"/>
    </location>
</feature>
<proteinExistence type="predicted"/>
<comment type="caution">
    <text evidence="2">The sequence shown here is derived from an EMBL/GenBank/DDBJ whole genome shotgun (WGS) entry which is preliminary data.</text>
</comment>
<dbReference type="OrthoDB" id="7862519at2"/>
<dbReference type="Proteomes" id="UP000295673">
    <property type="component" value="Unassembled WGS sequence"/>
</dbReference>
<evidence type="ECO:0008006" key="4">
    <source>
        <dbReference type="Google" id="ProtNLM"/>
    </source>
</evidence>
<evidence type="ECO:0000313" key="3">
    <source>
        <dbReference type="Proteomes" id="UP000295673"/>
    </source>
</evidence>
<feature type="transmembrane region" description="Helical" evidence="1">
    <location>
        <begin position="47"/>
        <end position="64"/>
    </location>
</feature>
<evidence type="ECO:0000313" key="2">
    <source>
        <dbReference type="EMBL" id="TCL09938.1"/>
    </source>
</evidence>
<reference evidence="2 3" key="1">
    <citation type="submission" date="2019-03" db="EMBL/GenBank/DDBJ databases">
        <title>Genomic Encyclopedia of Archaeal and Bacterial Type Strains, Phase II (KMG-II): from individual species to whole genera.</title>
        <authorList>
            <person name="Goeker M."/>
        </authorList>
    </citation>
    <scope>NUCLEOTIDE SEQUENCE [LARGE SCALE GENOMIC DNA]</scope>
    <source>
        <strain evidence="2 3">DSM 26433</strain>
    </source>
</reference>
<protein>
    <recommendedName>
        <fullName evidence="4">PH (Pleckstrin Homology) domain-containing protein</fullName>
    </recommendedName>
</protein>
<dbReference type="EMBL" id="SMGR01000001">
    <property type="protein sequence ID" value="TCL09938.1"/>
    <property type="molecule type" value="Genomic_DNA"/>
</dbReference>
<sequence length="166" mass="18002">MTKTKAKTDEVLSTVAASGPRRWFGVATMGGLGAILIYIAFTTTPAFGWQVFLVVMGVGAVVLADATRRATENVIELTETELRVSNGEVIATLDEIDVVRRAMFDMKPSNGFALKLKQPRLRRWQPGLWWALGRRVGVGGVTPGSQGKAMAQTLEALLAERKAGRE</sequence>
<keyword evidence="3" id="KW-1185">Reference proteome</keyword>
<keyword evidence="1" id="KW-0812">Transmembrane</keyword>
<organism evidence="2 3">
    <name type="scientific">Shimia isoporae</name>
    <dbReference type="NCBI Taxonomy" id="647720"/>
    <lineage>
        <taxon>Bacteria</taxon>
        <taxon>Pseudomonadati</taxon>
        <taxon>Pseudomonadota</taxon>
        <taxon>Alphaproteobacteria</taxon>
        <taxon>Rhodobacterales</taxon>
        <taxon>Roseobacteraceae</taxon>
    </lineage>
</organism>
<keyword evidence="1" id="KW-1133">Transmembrane helix</keyword>
<name>A0A4R1NXE5_9RHOB</name>